<name>A0A9D1WAV8_9SPHI</name>
<dbReference type="Proteomes" id="UP000824156">
    <property type="component" value="Unassembled WGS sequence"/>
</dbReference>
<evidence type="ECO:0000313" key="1">
    <source>
        <dbReference type="EMBL" id="HIX55467.1"/>
    </source>
</evidence>
<evidence type="ECO:0000313" key="2">
    <source>
        <dbReference type="Proteomes" id="UP000824156"/>
    </source>
</evidence>
<dbReference type="AlphaFoldDB" id="A0A9D1WAV8"/>
<reference evidence="1" key="1">
    <citation type="journal article" date="2021" name="PeerJ">
        <title>Extensive microbial diversity within the chicken gut microbiome revealed by metagenomics and culture.</title>
        <authorList>
            <person name="Gilroy R."/>
            <person name="Ravi A."/>
            <person name="Getino M."/>
            <person name="Pursley I."/>
            <person name="Horton D.L."/>
            <person name="Alikhan N.F."/>
            <person name="Baker D."/>
            <person name="Gharbi K."/>
            <person name="Hall N."/>
            <person name="Watson M."/>
            <person name="Adriaenssens E.M."/>
            <person name="Foster-Nyarko E."/>
            <person name="Jarju S."/>
            <person name="Secka A."/>
            <person name="Antonio M."/>
            <person name="Oren A."/>
            <person name="Chaudhuri R.R."/>
            <person name="La Ragione R."/>
            <person name="Hildebrand F."/>
            <person name="Pallen M.J."/>
        </authorList>
    </citation>
    <scope>NUCLEOTIDE SEQUENCE</scope>
    <source>
        <strain evidence="1">1719</strain>
    </source>
</reference>
<sequence length="237" mass="26491">MIINEVYYSFNLSDLTSAENTIAPEMVAPVINGNNAYIIEMVTPYPNMGESASFEIREFSPLNGNIGNALPISANEKSFVNNSSFHQEIISSASNGTGELYFIGATNLIIVNTNSNTATHVDLYPSFTWDNWMTFQGLEYSESLGLLATRRNSTNQFDIVQIDPQSGTFTELVTIPGNLNTEFYSTTYNECTKTFYLTTLKTSDWSADYYEINLNNNSISNTQNFSNYTYGLEVIDN</sequence>
<gene>
    <name evidence="1" type="ORF">H9853_10610</name>
</gene>
<reference evidence="1" key="2">
    <citation type="submission" date="2021-04" db="EMBL/GenBank/DDBJ databases">
        <authorList>
            <person name="Gilroy R."/>
        </authorList>
    </citation>
    <scope>NUCLEOTIDE SEQUENCE</scope>
    <source>
        <strain evidence="1">1719</strain>
    </source>
</reference>
<protein>
    <submittedName>
        <fullName evidence="1">Uncharacterized protein</fullName>
    </submittedName>
</protein>
<comment type="caution">
    <text evidence="1">The sequence shown here is derived from an EMBL/GenBank/DDBJ whole genome shotgun (WGS) entry which is preliminary data.</text>
</comment>
<dbReference type="EMBL" id="DXEZ01000300">
    <property type="protein sequence ID" value="HIX55467.1"/>
    <property type="molecule type" value="Genomic_DNA"/>
</dbReference>
<organism evidence="1 2">
    <name type="scientific">Candidatus Sphingobacterium stercoripullorum</name>
    <dbReference type="NCBI Taxonomy" id="2838759"/>
    <lineage>
        <taxon>Bacteria</taxon>
        <taxon>Pseudomonadati</taxon>
        <taxon>Bacteroidota</taxon>
        <taxon>Sphingobacteriia</taxon>
        <taxon>Sphingobacteriales</taxon>
        <taxon>Sphingobacteriaceae</taxon>
        <taxon>Sphingobacterium</taxon>
    </lineage>
</organism>
<proteinExistence type="predicted"/>
<accession>A0A9D1WAV8</accession>